<evidence type="ECO:0000313" key="3">
    <source>
        <dbReference type="EMBL" id="MDU0809449.1"/>
    </source>
</evidence>
<sequence>MKKTIALLLYLALTQVPLFAMSNGDTILGEWISENKDGKIVIFKQADRYYGKITWGKTPGRKDTNNPDSRLRNRELVGSVILKEFVFKGESWENGTIYDPNSGKTYDCILKVKDNNRKLDIRGFVGMAMFGRTSTWSRN</sequence>
<keyword evidence="1" id="KW-0732">Signal</keyword>
<dbReference type="PANTHER" id="PTHR36919">
    <property type="entry name" value="BLR1215 PROTEIN"/>
    <property type="match status" value="1"/>
</dbReference>
<dbReference type="Pfam" id="PF09917">
    <property type="entry name" value="DUF2147"/>
    <property type="match status" value="1"/>
</dbReference>
<name>A0ABU3TU97_9BACT</name>
<evidence type="ECO:0000256" key="1">
    <source>
        <dbReference type="SAM" id="SignalP"/>
    </source>
</evidence>
<reference evidence="3 4" key="1">
    <citation type="submission" date="2023-09" db="EMBL/GenBank/DDBJ databases">
        <title>Aquirufa genomes.</title>
        <authorList>
            <person name="Pitt A."/>
        </authorList>
    </citation>
    <scope>NUCLEOTIDE SEQUENCE [LARGE SCALE GENOMIC DNA]</scope>
    <source>
        <strain evidence="3 4">LEOWEIH-7C</strain>
    </source>
</reference>
<accession>A0ABU3TU97</accession>
<keyword evidence="4" id="KW-1185">Reference proteome</keyword>
<feature type="signal peptide" evidence="1">
    <location>
        <begin position="1"/>
        <end position="20"/>
    </location>
</feature>
<comment type="caution">
    <text evidence="3">The sequence shown here is derived from an EMBL/GenBank/DDBJ whole genome shotgun (WGS) entry which is preliminary data.</text>
</comment>
<dbReference type="InterPro" id="IPR019223">
    <property type="entry name" value="DUF2147"/>
</dbReference>
<dbReference type="RefSeq" id="WP_315576813.1">
    <property type="nucleotide sequence ID" value="NZ_JARDXH010000005.1"/>
</dbReference>
<protein>
    <submittedName>
        <fullName evidence="3">DUF2147 domain-containing protein</fullName>
    </submittedName>
</protein>
<dbReference type="PANTHER" id="PTHR36919:SF2">
    <property type="entry name" value="BLL6627 PROTEIN"/>
    <property type="match status" value="1"/>
</dbReference>
<evidence type="ECO:0000259" key="2">
    <source>
        <dbReference type="Pfam" id="PF09917"/>
    </source>
</evidence>
<dbReference type="Proteomes" id="UP001249959">
    <property type="component" value="Unassembled WGS sequence"/>
</dbReference>
<evidence type="ECO:0000313" key="4">
    <source>
        <dbReference type="Proteomes" id="UP001249959"/>
    </source>
</evidence>
<organism evidence="3 4">
    <name type="scientific">Aquirufa regiilacus</name>
    <dbReference type="NCBI Taxonomy" id="3024868"/>
    <lineage>
        <taxon>Bacteria</taxon>
        <taxon>Pseudomonadati</taxon>
        <taxon>Bacteroidota</taxon>
        <taxon>Cytophagia</taxon>
        <taxon>Cytophagales</taxon>
        <taxon>Flectobacillaceae</taxon>
        <taxon>Aquirufa</taxon>
    </lineage>
</organism>
<dbReference type="EMBL" id="JAVNWW010000005">
    <property type="protein sequence ID" value="MDU0809449.1"/>
    <property type="molecule type" value="Genomic_DNA"/>
</dbReference>
<feature type="domain" description="DUF2147" evidence="2">
    <location>
        <begin position="29"/>
        <end position="138"/>
    </location>
</feature>
<dbReference type="Gene3D" id="2.40.128.520">
    <property type="match status" value="1"/>
</dbReference>
<feature type="chain" id="PRO_5045764402" evidence="1">
    <location>
        <begin position="21"/>
        <end position="139"/>
    </location>
</feature>
<proteinExistence type="predicted"/>
<gene>
    <name evidence="3" type="ORF">PQG45_10410</name>
</gene>